<dbReference type="EMBL" id="RRYP01005579">
    <property type="protein sequence ID" value="TNV81909.1"/>
    <property type="molecule type" value="Genomic_DNA"/>
</dbReference>
<keyword evidence="3" id="KW-1185">Reference proteome</keyword>
<dbReference type="AlphaFoldDB" id="A0A8J8NXG5"/>
<sequence length="89" mass="9692">MFSQSIFYLSIIILLSLTPPQPHPQTLSHLSQPTNLMHLENRQSAQIPSLARSTVAPSSGCRKGQLYWRARGHGEEGGESPYTSGSGSI</sequence>
<proteinExistence type="predicted"/>
<comment type="caution">
    <text evidence="2">The sequence shown here is derived from an EMBL/GenBank/DDBJ whole genome shotgun (WGS) entry which is preliminary data.</text>
</comment>
<name>A0A8J8NXG5_HALGN</name>
<organism evidence="2 3">
    <name type="scientific">Halteria grandinella</name>
    <dbReference type="NCBI Taxonomy" id="5974"/>
    <lineage>
        <taxon>Eukaryota</taxon>
        <taxon>Sar</taxon>
        <taxon>Alveolata</taxon>
        <taxon>Ciliophora</taxon>
        <taxon>Intramacronucleata</taxon>
        <taxon>Spirotrichea</taxon>
        <taxon>Stichotrichia</taxon>
        <taxon>Sporadotrichida</taxon>
        <taxon>Halteriidae</taxon>
        <taxon>Halteria</taxon>
    </lineage>
</organism>
<dbReference type="Proteomes" id="UP000785679">
    <property type="component" value="Unassembled WGS sequence"/>
</dbReference>
<reference evidence="2" key="1">
    <citation type="submission" date="2019-06" db="EMBL/GenBank/DDBJ databases">
        <authorList>
            <person name="Zheng W."/>
        </authorList>
    </citation>
    <scope>NUCLEOTIDE SEQUENCE</scope>
    <source>
        <strain evidence="2">QDHG01</strain>
    </source>
</reference>
<keyword evidence="1" id="KW-0732">Signal</keyword>
<feature type="signal peptide" evidence="1">
    <location>
        <begin position="1"/>
        <end position="20"/>
    </location>
</feature>
<gene>
    <name evidence="2" type="ORF">FGO68_gene10646</name>
</gene>
<protein>
    <recommendedName>
        <fullName evidence="4">Secreted protein</fullName>
    </recommendedName>
</protein>
<evidence type="ECO:0000256" key="1">
    <source>
        <dbReference type="SAM" id="SignalP"/>
    </source>
</evidence>
<evidence type="ECO:0008006" key="4">
    <source>
        <dbReference type="Google" id="ProtNLM"/>
    </source>
</evidence>
<feature type="chain" id="PRO_5035169205" description="Secreted protein" evidence="1">
    <location>
        <begin position="21"/>
        <end position="89"/>
    </location>
</feature>
<evidence type="ECO:0000313" key="2">
    <source>
        <dbReference type="EMBL" id="TNV81909.1"/>
    </source>
</evidence>
<evidence type="ECO:0000313" key="3">
    <source>
        <dbReference type="Proteomes" id="UP000785679"/>
    </source>
</evidence>
<accession>A0A8J8NXG5</accession>